<sequence length="41" mass="4720">MKTISKVKQKKGDRLGKTNGNIDLIMKTDYNKKKKRLKNVG</sequence>
<reference evidence="2 3" key="1">
    <citation type="submission" date="2019-05" db="EMBL/GenBank/DDBJ databases">
        <title>Complete genome sequencing of Anaerostipes rhamnosivorans.</title>
        <authorList>
            <person name="Bui T.P.N."/>
            <person name="de Vos W.M."/>
        </authorList>
    </citation>
    <scope>NUCLEOTIDE SEQUENCE [LARGE SCALE GENOMIC DNA]</scope>
    <source>
        <strain evidence="2 3">1y2</strain>
    </source>
</reference>
<feature type="region of interest" description="Disordered" evidence="1">
    <location>
        <begin position="1"/>
        <end position="20"/>
    </location>
</feature>
<proteinExistence type="predicted"/>
<evidence type="ECO:0000313" key="2">
    <source>
        <dbReference type="EMBL" id="QCP33695.1"/>
    </source>
</evidence>
<dbReference type="EMBL" id="CP040058">
    <property type="protein sequence ID" value="QCP33695.1"/>
    <property type="molecule type" value="Genomic_DNA"/>
</dbReference>
<keyword evidence="3" id="KW-1185">Reference proteome</keyword>
<protein>
    <submittedName>
        <fullName evidence="2">Uncharacterized protein</fullName>
    </submittedName>
</protein>
<organism evidence="2 3">
    <name type="scientific">Anaerostipes rhamnosivorans</name>
    <dbReference type="NCBI Taxonomy" id="1229621"/>
    <lineage>
        <taxon>Bacteria</taxon>
        <taxon>Bacillati</taxon>
        <taxon>Bacillota</taxon>
        <taxon>Clostridia</taxon>
        <taxon>Lachnospirales</taxon>
        <taxon>Lachnospiraceae</taxon>
        <taxon>Anaerostipes</taxon>
    </lineage>
</organism>
<dbReference type="KEGG" id="arf:AR1Y2_0241"/>
<evidence type="ECO:0000256" key="1">
    <source>
        <dbReference type="SAM" id="MobiDB-lite"/>
    </source>
</evidence>
<dbReference type="AlphaFoldDB" id="A0A4P8IAL9"/>
<evidence type="ECO:0000313" key="3">
    <source>
        <dbReference type="Proteomes" id="UP000298653"/>
    </source>
</evidence>
<accession>A0A4P8IAL9</accession>
<dbReference type="Proteomes" id="UP000298653">
    <property type="component" value="Chromosome"/>
</dbReference>
<name>A0A4P8IAL9_9FIRM</name>
<gene>
    <name evidence="2" type="ORF">AR1Y2_0241</name>
</gene>